<organism evidence="7 8">
    <name type="scientific">Megalurothrips usitatus</name>
    <name type="common">bean blossom thrips</name>
    <dbReference type="NCBI Taxonomy" id="439358"/>
    <lineage>
        <taxon>Eukaryota</taxon>
        <taxon>Metazoa</taxon>
        <taxon>Ecdysozoa</taxon>
        <taxon>Arthropoda</taxon>
        <taxon>Hexapoda</taxon>
        <taxon>Insecta</taxon>
        <taxon>Pterygota</taxon>
        <taxon>Neoptera</taxon>
        <taxon>Paraneoptera</taxon>
        <taxon>Thysanoptera</taxon>
        <taxon>Terebrantia</taxon>
        <taxon>Thripoidea</taxon>
        <taxon>Thripidae</taxon>
        <taxon>Megalurothrips</taxon>
    </lineage>
</organism>
<evidence type="ECO:0000256" key="4">
    <source>
        <dbReference type="ARBA" id="ARBA00023163"/>
    </source>
</evidence>
<reference evidence="7" key="1">
    <citation type="submission" date="2022-12" db="EMBL/GenBank/DDBJ databases">
        <title>Chromosome-level genome assembly of the bean flower thrips Megalurothrips usitatus.</title>
        <authorList>
            <person name="Ma L."/>
            <person name="Liu Q."/>
            <person name="Li H."/>
            <person name="Cai W."/>
        </authorList>
    </citation>
    <scope>NUCLEOTIDE SEQUENCE</scope>
    <source>
        <strain evidence="7">Cailab_2022a</strain>
    </source>
</reference>
<evidence type="ECO:0000256" key="3">
    <source>
        <dbReference type="ARBA" id="ARBA00023015"/>
    </source>
</evidence>
<dbReference type="Pfam" id="PF13873">
    <property type="entry name" value="Myb_DNA-bind_5"/>
    <property type="match status" value="1"/>
</dbReference>
<accession>A0AAV7XZE6</accession>
<proteinExistence type="predicted"/>
<evidence type="ECO:0000256" key="1">
    <source>
        <dbReference type="ARBA" id="ARBA00011764"/>
    </source>
</evidence>
<comment type="caution">
    <text evidence="7">The sequence shown here is derived from an EMBL/GenBank/DDBJ whole genome shotgun (WGS) entry which is preliminary data.</text>
</comment>
<protein>
    <recommendedName>
        <fullName evidence="2">Regulatory protein zeste</fullName>
    </recommendedName>
</protein>
<comment type="subunit">
    <text evidence="1">Self-associates forming complexes of several hundred monomers.</text>
</comment>
<keyword evidence="4" id="KW-0804">Transcription</keyword>
<evidence type="ECO:0000256" key="5">
    <source>
        <dbReference type="ARBA" id="ARBA00025466"/>
    </source>
</evidence>
<sequence length="253" mass="28097">MASSSRKEQTGCTKIRAARLSAQQFEVLIQFMQQYPHFAVGRAAGGSCSKEQHDTLWRALSTQLNETEGPMKSVSKWQKCWVDLKSNARSRAAKARAMPLDSPVPPGSVLTQWDERVLKLLNKIASDVTTLVQSPLQLLEVGVSDKVTSLDNGTGLRTLKGNKPRKIAPKQIVPIENGFHAAENGSVTVESMNSLSFDGSEDIHQAEDDVEELIADVKSEVEEEWLEEERTEYEEDCLMESMNSRNGNCKKSN</sequence>
<feature type="domain" description="Myb/SANT-like DNA-binding" evidence="6">
    <location>
        <begin position="16"/>
        <end position="93"/>
    </location>
</feature>
<evidence type="ECO:0000256" key="2">
    <source>
        <dbReference type="ARBA" id="ARBA00016807"/>
    </source>
</evidence>
<comment type="function">
    <text evidence="5">Involved in transvection phenomena (= synapsis-dependent gene expression), where the synaptic pairing of chromosomes carrying genes with which zeste interacts influences the expression of these genes. Zeste binds to DNA and stimulates transcription from a nearby promoter.</text>
</comment>
<dbReference type="EMBL" id="JAPTSV010000002">
    <property type="protein sequence ID" value="KAJ1530572.1"/>
    <property type="molecule type" value="Genomic_DNA"/>
</dbReference>
<keyword evidence="8" id="KW-1185">Reference proteome</keyword>
<evidence type="ECO:0000259" key="6">
    <source>
        <dbReference type="Pfam" id="PF13873"/>
    </source>
</evidence>
<keyword evidence="3" id="KW-0805">Transcription regulation</keyword>
<gene>
    <name evidence="7" type="ORF">ONE63_005456</name>
</gene>
<dbReference type="Proteomes" id="UP001075354">
    <property type="component" value="Chromosome 2"/>
</dbReference>
<evidence type="ECO:0000313" key="8">
    <source>
        <dbReference type="Proteomes" id="UP001075354"/>
    </source>
</evidence>
<name>A0AAV7XZE6_9NEOP</name>
<evidence type="ECO:0000313" key="7">
    <source>
        <dbReference type="EMBL" id="KAJ1530572.1"/>
    </source>
</evidence>
<dbReference type="AlphaFoldDB" id="A0AAV7XZE6"/>
<dbReference type="InterPro" id="IPR028002">
    <property type="entry name" value="Myb_DNA-bind_5"/>
</dbReference>